<gene>
    <name evidence="5" type="ORF">GB881_16405</name>
</gene>
<evidence type="ECO:0000256" key="1">
    <source>
        <dbReference type="ARBA" id="ARBA00023002"/>
    </source>
</evidence>
<keyword evidence="6" id="KW-1185">Reference proteome</keyword>
<keyword evidence="1" id="KW-0560">Oxidoreductase</keyword>
<dbReference type="Gene3D" id="3.40.50.720">
    <property type="entry name" value="NAD(P)-binding Rossmann-like Domain"/>
    <property type="match status" value="1"/>
</dbReference>
<dbReference type="PANTHER" id="PTHR43818">
    <property type="entry name" value="BCDNA.GH03377"/>
    <property type="match status" value="1"/>
</dbReference>
<dbReference type="Pfam" id="PF22725">
    <property type="entry name" value="GFO_IDH_MocA_C3"/>
    <property type="match status" value="1"/>
</dbReference>
<dbReference type="PANTHER" id="PTHR43818:SF11">
    <property type="entry name" value="BCDNA.GH03377"/>
    <property type="match status" value="1"/>
</dbReference>
<evidence type="ECO:0000259" key="3">
    <source>
        <dbReference type="Pfam" id="PF01408"/>
    </source>
</evidence>
<dbReference type="EMBL" id="WHPC01000092">
    <property type="protein sequence ID" value="MPV38601.1"/>
    <property type="molecule type" value="Genomic_DNA"/>
</dbReference>
<protein>
    <submittedName>
        <fullName evidence="5">Gfo/Idh/MocA family oxidoreductase</fullName>
    </submittedName>
</protein>
<keyword evidence="2" id="KW-0520">NAD</keyword>
<dbReference type="Pfam" id="PF01408">
    <property type="entry name" value="GFO_IDH_MocA"/>
    <property type="match status" value="1"/>
</dbReference>
<dbReference type="GO" id="GO:0000166">
    <property type="term" value="F:nucleotide binding"/>
    <property type="evidence" value="ECO:0007669"/>
    <property type="project" value="InterPro"/>
</dbReference>
<accession>A0A6N7EMD6</accession>
<comment type="caution">
    <text evidence="5">The sequence shown here is derived from an EMBL/GenBank/DDBJ whole genome shotgun (WGS) entry which is preliminary data.</text>
</comment>
<dbReference type="Proteomes" id="UP000437709">
    <property type="component" value="Unassembled WGS sequence"/>
</dbReference>
<dbReference type="InterPro" id="IPR000683">
    <property type="entry name" value="Gfo/Idh/MocA-like_OxRdtase_N"/>
</dbReference>
<evidence type="ECO:0000313" key="5">
    <source>
        <dbReference type="EMBL" id="MPV38601.1"/>
    </source>
</evidence>
<dbReference type="SUPFAM" id="SSF51735">
    <property type="entry name" value="NAD(P)-binding Rossmann-fold domains"/>
    <property type="match status" value="1"/>
</dbReference>
<organism evidence="5 6">
    <name type="scientific">Georgenia subflava</name>
    <dbReference type="NCBI Taxonomy" id="1622177"/>
    <lineage>
        <taxon>Bacteria</taxon>
        <taxon>Bacillati</taxon>
        <taxon>Actinomycetota</taxon>
        <taxon>Actinomycetes</taxon>
        <taxon>Micrococcales</taxon>
        <taxon>Bogoriellaceae</taxon>
        <taxon>Georgenia</taxon>
    </lineage>
</organism>
<dbReference type="GO" id="GO:0016491">
    <property type="term" value="F:oxidoreductase activity"/>
    <property type="evidence" value="ECO:0007669"/>
    <property type="project" value="UniProtKB-KW"/>
</dbReference>
<evidence type="ECO:0000256" key="2">
    <source>
        <dbReference type="ARBA" id="ARBA00023027"/>
    </source>
</evidence>
<dbReference type="SUPFAM" id="SSF55347">
    <property type="entry name" value="Glyceraldehyde-3-phosphate dehydrogenase-like, C-terminal domain"/>
    <property type="match status" value="1"/>
</dbReference>
<name>A0A6N7EMD6_9MICO</name>
<dbReference type="InterPro" id="IPR036291">
    <property type="entry name" value="NAD(P)-bd_dom_sf"/>
</dbReference>
<evidence type="ECO:0000259" key="4">
    <source>
        <dbReference type="Pfam" id="PF22725"/>
    </source>
</evidence>
<dbReference type="Gene3D" id="3.30.360.10">
    <property type="entry name" value="Dihydrodipicolinate Reductase, domain 2"/>
    <property type="match status" value="1"/>
</dbReference>
<evidence type="ECO:0000313" key="6">
    <source>
        <dbReference type="Proteomes" id="UP000437709"/>
    </source>
</evidence>
<dbReference type="AlphaFoldDB" id="A0A6N7EMD6"/>
<dbReference type="InterPro" id="IPR050463">
    <property type="entry name" value="Gfo/Idh/MocA_oxidrdct_glycsds"/>
</dbReference>
<feature type="domain" description="GFO/IDH/MocA-like oxidoreductase" evidence="4">
    <location>
        <begin position="148"/>
        <end position="285"/>
    </location>
</feature>
<feature type="domain" description="Gfo/Idh/MocA-like oxidoreductase N-terminal" evidence="3">
    <location>
        <begin position="50"/>
        <end position="136"/>
    </location>
</feature>
<reference evidence="5 6" key="1">
    <citation type="submission" date="2019-10" db="EMBL/GenBank/DDBJ databases">
        <title>Georgenia wutianyii sp. nov. and Georgenia yuyongxinii sp. nov. isolated from plateau pika (Ochotona curzoniae) in the Qinghai-Tibet plateau of China.</title>
        <authorList>
            <person name="Tian Z."/>
        </authorList>
    </citation>
    <scope>NUCLEOTIDE SEQUENCE [LARGE SCALE GENOMIC DNA]</scope>
    <source>
        <strain evidence="5 6">JCM 19765</strain>
    </source>
</reference>
<dbReference type="OrthoDB" id="3505279at2"/>
<sequence>MEDIRLGIIMNGVTGRMGTRQHLDRSIVAIREQGGIDLGDGRRIVVDPILVGRNPDKLADLAARYGVTRWTTDLAAALSNPDDQIYFDAQTTERRAESIKQAIAAGKHIFCEKPTATSLADALELARLADEAGVKSGVVQDKLFLPGIQKLKRLIDGGFFGDLLSLRLNFGYWVFEGDWQHLNRPSWNYRKEDGGGLILDMYPHWRYVLDNLLGPVRSVLCHAQVHIPRRWDESGNEYVATAEDAAYGMFKFDSDVVAQFTTSWATRPYRDEIAEWQLDGTLGSAIAGLRDCRIQSRGATPMPVWNPDIPNPIDFRAGWQEVPDNGEFDNAFKVQWEMFLKYVVGADKAFPWDLLEGAKGVQLAELALQSVEERRWVDVPELTIPQRASQGEVLEPVRS</sequence>
<dbReference type="RefSeq" id="WP_152193817.1">
    <property type="nucleotide sequence ID" value="NZ_VUKD01000001.1"/>
</dbReference>
<dbReference type="InterPro" id="IPR055170">
    <property type="entry name" value="GFO_IDH_MocA-like_dom"/>
</dbReference>
<proteinExistence type="predicted"/>